<dbReference type="AlphaFoldDB" id="A0AAE1M663"/>
<evidence type="ECO:0000256" key="5">
    <source>
        <dbReference type="ARBA" id="ARBA00023170"/>
    </source>
</evidence>
<keyword evidence="3" id="KW-0732">Signal</keyword>
<dbReference type="Gene3D" id="3.80.10.10">
    <property type="entry name" value="Ribonuclease Inhibitor"/>
    <property type="match status" value="3"/>
</dbReference>
<dbReference type="PRINTS" id="PR00019">
    <property type="entry name" value="LEURICHRPT"/>
</dbReference>
<dbReference type="EMBL" id="JAWXYG010000013">
    <property type="protein sequence ID" value="KAK4254842.1"/>
    <property type="molecule type" value="Genomic_DNA"/>
</dbReference>
<keyword evidence="4" id="KW-0677">Repeat</keyword>
<evidence type="ECO:0000256" key="3">
    <source>
        <dbReference type="ARBA" id="ARBA00022729"/>
    </source>
</evidence>
<dbReference type="FunFam" id="3.80.10.10:FF:000383">
    <property type="entry name" value="Leucine-rich repeat receptor protein kinase EMS1"/>
    <property type="match status" value="1"/>
</dbReference>
<proteinExistence type="predicted"/>
<dbReference type="InterPro" id="IPR032675">
    <property type="entry name" value="LRR_dom_sf"/>
</dbReference>
<dbReference type="GO" id="GO:0016020">
    <property type="term" value="C:membrane"/>
    <property type="evidence" value="ECO:0007669"/>
    <property type="project" value="UniProtKB-SubCell"/>
</dbReference>
<dbReference type="SUPFAM" id="SSF52058">
    <property type="entry name" value="L domain-like"/>
    <property type="match status" value="1"/>
</dbReference>
<name>A0AAE1M663_9FABA</name>
<evidence type="ECO:0000256" key="1">
    <source>
        <dbReference type="ARBA" id="ARBA00004479"/>
    </source>
</evidence>
<comment type="subcellular location">
    <subcellularLocation>
        <location evidence="1">Membrane</location>
        <topology evidence="1">Single-pass type I membrane protein</topology>
    </subcellularLocation>
</comment>
<keyword evidence="2" id="KW-0433">Leucine-rich repeat</keyword>
<dbReference type="PANTHER" id="PTHR48053">
    <property type="entry name" value="LEUCINE RICH REPEAT FAMILY PROTEIN, EXPRESSED"/>
    <property type="match status" value="1"/>
</dbReference>
<protein>
    <submittedName>
        <fullName evidence="6">Uncharacterized protein</fullName>
    </submittedName>
</protein>
<gene>
    <name evidence="6" type="ORF">QN277_007926</name>
</gene>
<organism evidence="6 7">
    <name type="scientific">Acacia crassicarpa</name>
    <name type="common">northern wattle</name>
    <dbReference type="NCBI Taxonomy" id="499986"/>
    <lineage>
        <taxon>Eukaryota</taxon>
        <taxon>Viridiplantae</taxon>
        <taxon>Streptophyta</taxon>
        <taxon>Embryophyta</taxon>
        <taxon>Tracheophyta</taxon>
        <taxon>Spermatophyta</taxon>
        <taxon>Magnoliopsida</taxon>
        <taxon>eudicotyledons</taxon>
        <taxon>Gunneridae</taxon>
        <taxon>Pentapetalae</taxon>
        <taxon>rosids</taxon>
        <taxon>fabids</taxon>
        <taxon>Fabales</taxon>
        <taxon>Fabaceae</taxon>
        <taxon>Caesalpinioideae</taxon>
        <taxon>mimosoid clade</taxon>
        <taxon>Acacieae</taxon>
        <taxon>Acacia</taxon>
    </lineage>
</organism>
<accession>A0AAE1M663</accession>
<sequence length="277" mass="30943">MRKLTRLDMSNNFLTGSLPAQIWNIKSLNYLDLSGNELSGAIPARVSGLRSLTYLSLSNNAFGGTIPSLTGLWQLNTADLSNNQLFGEFPLLPVSLRTVRLSQNILSGHITPLTRLKLIRWIDLSDNRLSGSITTDVLSLPRLVHLNISFNRFTALEVANNALEDTHLQVLDAKGNHISGRLPVNLATFKYLSAINLARNQFSGFIPNEYGAKVQRSWKRLYLDNNFLTGNLPREFNHMRIRGSLANNCLNCPPNVVLCRGGQRPATECVRQNNYQL</sequence>
<dbReference type="PANTHER" id="PTHR48053:SF32">
    <property type="entry name" value="LEUCINE RICH REPEAT FAMILY PROTEIN, EXPRESSED"/>
    <property type="match status" value="1"/>
</dbReference>
<dbReference type="InterPro" id="IPR051716">
    <property type="entry name" value="Plant_RL_S/T_kinase"/>
</dbReference>
<dbReference type="InterPro" id="IPR001611">
    <property type="entry name" value="Leu-rich_rpt"/>
</dbReference>
<evidence type="ECO:0000313" key="6">
    <source>
        <dbReference type="EMBL" id="KAK4254842.1"/>
    </source>
</evidence>
<evidence type="ECO:0000313" key="7">
    <source>
        <dbReference type="Proteomes" id="UP001293593"/>
    </source>
</evidence>
<comment type="caution">
    <text evidence="6">The sequence shown here is derived from an EMBL/GenBank/DDBJ whole genome shotgun (WGS) entry which is preliminary data.</text>
</comment>
<reference evidence="6" key="1">
    <citation type="submission" date="2023-10" db="EMBL/GenBank/DDBJ databases">
        <title>Chromosome-level genome of the transformable northern wattle, Acacia crassicarpa.</title>
        <authorList>
            <person name="Massaro I."/>
            <person name="Sinha N.R."/>
            <person name="Poethig S."/>
            <person name="Leichty A.R."/>
        </authorList>
    </citation>
    <scope>NUCLEOTIDE SEQUENCE</scope>
    <source>
        <strain evidence="6">Acra3RX</strain>
        <tissue evidence="6">Leaf</tissue>
    </source>
</reference>
<evidence type="ECO:0000256" key="2">
    <source>
        <dbReference type="ARBA" id="ARBA00022614"/>
    </source>
</evidence>
<keyword evidence="5" id="KW-0675">Receptor</keyword>
<keyword evidence="7" id="KW-1185">Reference proteome</keyword>
<dbReference type="Proteomes" id="UP001293593">
    <property type="component" value="Unassembled WGS sequence"/>
</dbReference>
<evidence type="ECO:0000256" key="4">
    <source>
        <dbReference type="ARBA" id="ARBA00022737"/>
    </source>
</evidence>
<dbReference type="Pfam" id="PF00560">
    <property type="entry name" value="LRR_1"/>
    <property type="match status" value="5"/>
</dbReference>